<name>A0A6S7C7L9_9BURK</name>
<evidence type="ECO:0000313" key="2">
    <source>
        <dbReference type="Proteomes" id="UP000494115"/>
    </source>
</evidence>
<dbReference type="Gene3D" id="2.60.40.1090">
    <property type="entry name" value="Fimbrial-type adhesion domain"/>
    <property type="match status" value="1"/>
</dbReference>
<dbReference type="SUPFAM" id="SSF49401">
    <property type="entry name" value="Bacterial adhesins"/>
    <property type="match status" value="1"/>
</dbReference>
<sequence length="54" mass="5775">MNWPVMVQIGASYDVGGDVNATATLTFSARYYQTLTTVKPGALTAVTSLTVTYQ</sequence>
<proteinExistence type="predicted"/>
<evidence type="ECO:0008006" key="3">
    <source>
        <dbReference type="Google" id="ProtNLM"/>
    </source>
</evidence>
<evidence type="ECO:0000313" key="1">
    <source>
        <dbReference type="EMBL" id="CAB3782910.1"/>
    </source>
</evidence>
<reference evidence="1 2" key="1">
    <citation type="submission" date="2020-04" db="EMBL/GenBank/DDBJ databases">
        <authorList>
            <person name="De Canck E."/>
        </authorList>
    </citation>
    <scope>NUCLEOTIDE SEQUENCE [LARGE SCALE GENOMIC DNA]</scope>
    <source>
        <strain evidence="1 2">LMG 28138</strain>
    </source>
</reference>
<dbReference type="GO" id="GO:0009289">
    <property type="term" value="C:pilus"/>
    <property type="evidence" value="ECO:0007669"/>
    <property type="project" value="InterPro"/>
</dbReference>
<dbReference type="GO" id="GO:0007155">
    <property type="term" value="P:cell adhesion"/>
    <property type="evidence" value="ECO:0007669"/>
    <property type="project" value="InterPro"/>
</dbReference>
<keyword evidence="2" id="KW-1185">Reference proteome</keyword>
<accession>A0A6S7C7L9</accession>
<dbReference type="Proteomes" id="UP000494115">
    <property type="component" value="Unassembled WGS sequence"/>
</dbReference>
<dbReference type="AlphaFoldDB" id="A0A6S7C7L9"/>
<protein>
    <recommendedName>
        <fullName evidence="3">Fimbrial-type adhesion domain-containing protein</fullName>
    </recommendedName>
</protein>
<dbReference type="EMBL" id="CADIKM010000005">
    <property type="protein sequence ID" value="CAB3782910.1"/>
    <property type="molecule type" value="Genomic_DNA"/>
</dbReference>
<dbReference type="RefSeq" id="WP_175104149.1">
    <property type="nucleotide sequence ID" value="NZ_CADIKM010000005.1"/>
</dbReference>
<gene>
    <name evidence="1" type="ORF">LMG28138_01531</name>
</gene>
<organism evidence="1 2">
    <name type="scientific">Pararobbsia alpina</name>
    <dbReference type="NCBI Taxonomy" id="621374"/>
    <lineage>
        <taxon>Bacteria</taxon>
        <taxon>Pseudomonadati</taxon>
        <taxon>Pseudomonadota</taxon>
        <taxon>Betaproteobacteria</taxon>
        <taxon>Burkholderiales</taxon>
        <taxon>Burkholderiaceae</taxon>
        <taxon>Pararobbsia</taxon>
    </lineage>
</organism>
<dbReference type="InterPro" id="IPR036937">
    <property type="entry name" value="Adhesion_dom_fimbrial_sf"/>
</dbReference>
<dbReference type="InterPro" id="IPR008966">
    <property type="entry name" value="Adhesion_dom_sf"/>
</dbReference>